<dbReference type="PANTHER" id="PTHR48081:SF13">
    <property type="entry name" value="ALPHA_BETA HYDROLASE"/>
    <property type="match status" value="1"/>
</dbReference>
<evidence type="ECO:0000256" key="1">
    <source>
        <dbReference type="ARBA" id="ARBA00022801"/>
    </source>
</evidence>
<dbReference type="Gene3D" id="3.40.50.1820">
    <property type="entry name" value="alpha/beta hydrolase"/>
    <property type="match status" value="1"/>
</dbReference>
<dbReference type="EMBL" id="STFF01000005">
    <property type="protein sequence ID" value="THU37078.1"/>
    <property type="molecule type" value="Genomic_DNA"/>
</dbReference>
<name>A0A4S8HNW3_9BACT</name>
<keyword evidence="5" id="KW-1185">Reference proteome</keyword>
<dbReference type="OrthoDB" id="9777975at2"/>
<sequence>MARNCFAGKWISTCAGILSLFISSAVYSQAQRVNGHTPNRDTSFTTWSAFVHTRKSHPEAQIVPELKSKEIAEKRNMPYSEYGKYILGLDAFYPAERFKQKRTAIVIIHGGGWRSGNPAQHHPLAQQLAARGYVCFTPEYLLSTQQSYPAAIYNLKAALRWVVKNAGKYEIDTAKIAVLGFSAGGELAAFLGTTVGHPKFEGYLKRREKPAPVHAVIDIDGTLSFTHPETGEGDDSKKTSAATYWLGYSRKDSLALWEEASPLTHVGPHTPPTLFINSAVARMHAGRDDYIKVLDKYNIYSEVKTFEGAPHSFCLFEPWFTPTVTYIDDFLKRVFK</sequence>
<organism evidence="4 5">
    <name type="scientific">Niastella caeni</name>
    <dbReference type="NCBI Taxonomy" id="2569763"/>
    <lineage>
        <taxon>Bacteria</taxon>
        <taxon>Pseudomonadati</taxon>
        <taxon>Bacteroidota</taxon>
        <taxon>Chitinophagia</taxon>
        <taxon>Chitinophagales</taxon>
        <taxon>Chitinophagaceae</taxon>
        <taxon>Niastella</taxon>
    </lineage>
</organism>
<keyword evidence="2" id="KW-0732">Signal</keyword>
<evidence type="ECO:0000313" key="4">
    <source>
        <dbReference type="EMBL" id="THU37078.1"/>
    </source>
</evidence>
<dbReference type="GO" id="GO:0016787">
    <property type="term" value="F:hydrolase activity"/>
    <property type="evidence" value="ECO:0007669"/>
    <property type="project" value="UniProtKB-KW"/>
</dbReference>
<dbReference type="Pfam" id="PF20434">
    <property type="entry name" value="BD-FAE"/>
    <property type="match status" value="1"/>
</dbReference>
<feature type="domain" description="BD-FAE-like" evidence="3">
    <location>
        <begin position="89"/>
        <end position="277"/>
    </location>
</feature>
<reference evidence="4 5" key="1">
    <citation type="submission" date="2019-04" db="EMBL/GenBank/DDBJ databases">
        <title>Niastella caeni sp. nov., isolated from activated sludge.</title>
        <authorList>
            <person name="Sheng M."/>
        </authorList>
    </citation>
    <scope>NUCLEOTIDE SEQUENCE [LARGE SCALE GENOMIC DNA]</scope>
    <source>
        <strain evidence="4 5">HX-2-15</strain>
    </source>
</reference>
<comment type="caution">
    <text evidence="4">The sequence shown here is derived from an EMBL/GenBank/DDBJ whole genome shotgun (WGS) entry which is preliminary data.</text>
</comment>
<evidence type="ECO:0000313" key="5">
    <source>
        <dbReference type="Proteomes" id="UP000306918"/>
    </source>
</evidence>
<proteinExistence type="predicted"/>
<dbReference type="InterPro" id="IPR029058">
    <property type="entry name" value="AB_hydrolase_fold"/>
</dbReference>
<dbReference type="Proteomes" id="UP000306918">
    <property type="component" value="Unassembled WGS sequence"/>
</dbReference>
<dbReference type="RefSeq" id="WP_136578752.1">
    <property type="nucleotide sequence ID" value="NZ_STFF01000005.1"/>
</dbReference>
<dbReference type="InterPro" id="IPR049492">
    <property type="entry name" value="BD-FAE-like_dom"/>
</dbReference>
<dbReference type="PANTHER" id="PTHR48081">
    <property type="entry name" value="AB HYDROLASE SUPERFAMILY PROTEIN C4A8.06C"/>
    <property type="match status" value="1"/>
</dbReference>
<dbReference type="AlphaFoldDB" id="A0A4S8HNW3"/>
<dbReference type="SUPFAM" id="SSF53474">
    <property type="entry name" value="alpha/beta-Hydrolases"/>
    <property type="match status" value="1"/>
</dbReference>
<evidence type="ECO:0000256" key="2">
    <source>
        <dbReference type="SAM" id="SignalP"/>
    </source>
</evidence>
<evidence type="ECO:0000259" key="3">
    <source>
        <dbReference type="Pfam" id="PF20434"/>
    </source>
</evidence>
<accession>A0A4S8HNW3</accession>
<dbReference type="InterPro" id="IPR050300">
    <property type="entry name" value="GDXG_lipolytic_enzyme"/>
</dbReference>
<feature type="chain" id="PRO_5020575399" evidence="2">
    <location>
        <begin position="31"/>
        <end position="336"/>
    </location>
</feature>
<protein>
    <submittedName>
        <fullName evidence="4">Alpha/beta hydrolase</fullName>
    </submittedName>
</protein>
<feature type="signal peptide" evidence="2">
    <location>
        <begin position="1"/>
        <end position="30"/>
    </location>
</feature>
<gene>
    <name evidence="4" type="ORF">FAM09_19180</name>
</gene>
<keyword evidence="1 4" id="KW-0378">Hydrolase</keyword>